<accession>A0A482W4R4</accession>
<dbReference type="AlphaFoldDB" id="A0A482W4R4"/>
<sequence>MYLTETGMKIMAPHSKMFVLAKLDEENCVVMAHFNLAKAPNFWLYYKMKIFYLLCEDFTTYFRMALAYLGVPGWQLAVLKASLPEWSAELFQILAPGILDNRQLFENQTENNVLDANIFNVTDDGKPSTLVSKSFVEEKKGVGSVSGKFKRKSAKGRFKK</sequence>
<dbReference type="OrthoDB" id="10249691at2759"/>
<evidence type="ECO:0000313" key="2">
    <source>
        <dbReference type="Proteomes" id="UP000292052"/>
    </source>
</evidence>
<evidence type="ECO:0000313" key="1">
    <source>
        <dbReference type="EMBL" id="RZC40130.1"/>
    </source>
</evidence>
<dbReference type="Proteomes" id="UP000292052">
    <property type="component" value="Unassembled WGS sequence"/>
</dbReference>
<protein>
    <recommendedName>
        <fullName evidence="3">Tubulin polyglutamylase complex subunit 2</fullName>
    </recommendedName>
</protein>
<comment type="caution">
    <text evidence="1">The sequence shown here is derived from an EMBL/GenBank/DDBJ whole genome shotgun (WGS) entry which is preliminary data.</text>
</comment>
<evidence type="ECO:0008006" key="3">
    <source>
        <dbReference type="Google" id="ProtNLM"/>
    </source>
</evidence>
<dbReference type="EMBL" id="QDEB01028645">
    <property type="protein sequence ID" value="RZC40130.1"/>
    <property type="molecule type" value="Genomic_DNA"/>
</dbReference>
<gene>
    <name evidence="1" type="ORF">BDFB_005680</name>
</gene>
<proteinExistence type="predicted"/>
<name>A0A482W4R4_ASBVE</name>
<reference evidence="1 2" key="1">
    <citation type="submission" date="2017-03" db="EMBL/GenBank/DDBJ databases">
        <title>Genome of the blue death feigning beetle - Asbolus verrucosus.</title>
        <authorList>
            <person name="Rider S.D."/>
        </authorList>
    </citation>
    <scope>NUCLEOTIDE SEQUENCE [LARGE SCALE GENOMIC DNA]</scope>
    <source>
        <strain evidence="1">Butters</strain>
        <tissue evidence="1">Head and leg muscle</tissue>
    </source>
</reference>
<organism evidence="1 2">
    <name type="scientific">Asbolus verrucosus</name>
    <name type="common">Desert ironclad beetle</name>
    <dbReference type="NCBI Taxonomy" id="1661398"/>
    <lineage>
        <taxon>Eukaryota</taxon>
        <taxon>Metazoa</taxon>
        <taxon>Ecdysozoa</taxon>
        <taxon>Arthropoda</taxon>
        <taxon>Hexapoda</taxon>
        <taxon>Insecta</taxon>
        <taxon>Pterygota</taxon>
        <taxon>Neoptera</taxon>
        <taxon>Endopterygota</taxon>
        <taxon>Coleoptera</taxon>
        <taxon>Polyphaga</taxon>
        <taxon>Cucujiformia</taxon>
        <taxon>Tenebrionidae</taxon>
        <taxon>Pimeliinae</taxon>
        <taxon>Asbolus</taxon>
    </lineage>
</organism>
<keyword evidence="2" id="KW-1185">Reference proteome</keyword>
<dbReference type="InterPro" id="IPR039231">
    <property type="entry name" value="TPGS2"/>
</dbReference>
<dbReference type="PANTHER" id="PTHR31854">
    <property type="entry name" value="TUBULIN POLYGLUTAMYLASE COMPLEX SUBUNIT 2"/>
    <property type="match status" value="1"/>
</dbReference>
<dbReference type="PANTHER" id="PTHR31854:SF2">
    <property type="entry name" value="TUBULIN POLYGLUTAMYLASE COMPLEX SUBUNIT 2"/>
    <property type="match status" value="1"/>
</dbReference>